<dbReference type="Proteomes" id="UP000053352">
    <property type="component" value="Unassembled WGS sequence"/>
</dbReference>
<reference evidence="2 3" key="1">
    <citation type="submission" date="2015-11" db="EMBL/GenBank/DDBJ databases">
        <title>Genome sequence of Pyrodictium occultum PL-19, a marine hyperthermophilic archaeon isolated from Volcano, Italy.</title>
        <authorList>
            <person name="Utturkar S."/>
            <person name="Huber H."/>
            <person name="Leptihn S."/>
            <person name="Brown S."/>
            <person name="Stetter K.O."/>
            <person name="Podar M."/>
        </authorList>
    </citation>
    <scope>NUCLEOTIDE SEQUENCE [LARGE SCALE GENOMIC DNA]</scope>
    <source>
        <strain evidence="2 3">PL-19</strain>
    </source>
</reference>
<keyword evidence="3" id="KW-1185">Reference proteome</keyword>
<evidence type="ECO:0000313" key="2">
    <source>
        <dbReference type="EMBL" id="KSW11590.1"/>
    </source>
</evidence>
<dbReference type="SUPFAM" id="SSF56281">
    <property type="entry name" value="Metallo-hydrolase/oxidoreductase"/>
    <property type="match status" value="1"/>
</dbReference>
<dbReference type="RefSeq" id="WP_058370265.1">
    <property type="nucleotide sequence ID" value="NZ_LNTB01000001.1"/>
</dbReference>
<accession>A0A0V8RU58</accession>
<dbReference type="Pfam" id="PF00753">
    <property type="entry name" value="Lactamase_B"/>
    <property type="match status" value="1"/>
</dbReference>
<dbReference type="STRING" id="2309.CF15_01795"/>
<dbReference type="AlphaFoldDB" id="A0A0V8RU58"/>
<organism evidence="2 3">
    <name type="scientific">Pyrodictium occultum</name>
    <dbReference type="NCBI Taxonomy" id="2309"/>
    <lineage>
        <taxon>Archaea</taxon>
        <taxon>Thermoproteota</taxon>
        <taxon>Thermoprotei</taxon>
        <taxon>Desulfurococcales</taxon>
        <taxon>Pyrodictiaceae</taxon>
        <taxon>Pyrodictium</taxon>
    </lineage>
</organism>
<proteinExistence type="predicted"/>
<evidence type="ECO:0000313" key="3">
    <source>
        <dbReference type="Proteomes" id="UP000053352"/>
    </source>
</evidence>
<protein>
    <recommendedName>
        <fullName evidence="1">Metallo-beta-lactamase domain-containing protein</fullName>
    </recommendedName>
</protein>
<dbReference type="Gene3D" id="3.60.15.10">
    <property type="entry name" value="Ribonuclease Z/Hydroxyacylglutathione hydrolase-like"/>
    <property type="match status" value="1"/>
</dbReference>
<evidence type="ECO:0000259" key="1">
    <source>
        <dbReference type="Pfam" id="PF00753"/>
    </source>
</evidence>
<dbReference type="OrthoDB" id="197151at2157"/>
<gene>
    <name evidence="2" type="ORF">CF15_01795</name>
</gene>
<dbReference type="EMBL" id="LNTB01000001">
    <property type="protein sequence ID" value="KSW11590.1"/>
    <property type="molecule type" value="Genomic_DNA"/>
</dbReference>
<feature type="domain" description="Metallo-beta-lactamase" evidence="1">
    <location>
        <begin position="19"/>
        <end position="84"/>
    </location>
</feature>
<dbReference type="InterPro" id="IPR036866">
    <property type="entry name" value="RibonucZ/Hydroxyglut_hydro"/>
</dbReference>
<name>A0A0V8RU58_PYROC</name>
<comment type="caution">
    <text evidence="2">The sequence shown here is derived from an EMBL/GenBank/DDBJ whole genome shotgun (WGS) entry which is preliminary data.</text>
</comment>
<dbReference type="InterPro" id="IPR001279">
    <property type="entry name" value="Metallo-B-lactamas"/>
</dbReference>
<sequence>MEGAGVHQVEVPIPIPSLRSVNVYLVAGDGGEPWLVDAGMYTAEAARGLLHGLREAGVSPCSIAGIVVTHFHVDHATLAPLLAELG</sequence>